<reference evidence="2 3" key="1">
    <citation type="submission" date="2016-03" db="EMBL/GenBank/DDBJ databases">
        <title>Draft genome sequence of Paenibacillus glacialis DSM 22343.</title>
        <authorList>
            <person name="Shin S.-K."/>
            <person name="Yi H."/>
        </authorList>
    </citation>
    <scope>NUCLEOTIDE SEQUENCE [LARGE SCALE GENOMIC DNA]</scope>
    <source>
        <strain evidence="2 3">DSM 22343</strain>
    </source>
</reference>
<gene>
    <name evidence="2" type="ORF">PGLA_08690</name>
</gene>
<feature type="domain" description="GmrSD restriction endonucleases N-terminal" evidence="1">
    <location>
        <begin position="17"/>
        <end position="178"/>
    </location>
</feature>
<accession>A0A162K5Z9</accession>
<organism evidence="2 3">
    <name type="scientific">Paenibacillus glacialis</name>
    <dbReference type="NCBI Taxonomy" id="494026"/>
    <lineage>
        <taxon>Bacteria</taxon>
        <taxon>Bacillati</taxon>
        <taxon>Bacillota</taxon>
        <taxon>Bacilli</taxon>
        <taxon>Bacillales</taxon>
        <taxon>Paenibacillaceae</taxon>
        <taxon>Paenibacillus</taxon>
    </lineage>
</organism>
<dbReference type="PANTHER" id="PTHR39639:SF1">
    <property type="entry name" value="DUF262 DOMAIN-CONTAINING PROTEIN"/>
    <property type="match status" value="1"/>
</dbReference>
<dbReference type="InterPro" id="IPR004919">
    <property type="entry name" value="GmrSD_N"/>
</dbReference>
<dbReference type="Proteomes" id="UP000076967">
    <property type="component" value="Unassembled WGS sequence"/>
</dbReference>
<proteinExistence type="predicted"/>
<evidence type="ECO:0000313" key="3">
    <source>
        <dbReference type="Proteomes" id="UP000076967"/>
    </source>
</evidence>
<dbReference type="STRING" id="494026.PGLA_08690"/>
<dbReference type="EMBL" id="LVJH01000013">
    <property type="protein sequence ID" value="OAB43506.1"/>
    <property type="molecule type" value="Genomic_DNA"/>
</dbReference>
<dbReference type="PANTHER" id="PTHR39639">
    <property type="entry name" value="CHROMOSOME 16, WHOLE GENOME SHOTGUN SEQUENCE"/>
    <property type="match status" value="1"/>
</dbReference>
<dbReference type="Pfam" id="PF03235">
    <property type="entry name" value="GmrSD_N"/>
    <property type="match status" value="1"/>
</dbReference>
<keyword evidence="3" id="KW-1185">Reference proteome</keyword>
<protein>
    <recommendedName>
        <fullName evidence="1">GmrSD restriction endonucleases N-terminal domain-containing protein</fullName>
    </recommendedName>
</protein>
<dbReference type="AlphaFoldDB" id="A0A162K5Z9"/>
<sequence>MSLSMTRSSNSITISEYLENHELKKYNYSPDYQRHGEVWNNEQKSFLMDSIFKNYPMPPIFLRSILDNKTGKTKYDVIDGKQRLETIRDFVDGKVSLPENFSDDIYGSSLLNGLTHSEIQELENEELDIFKSNFWNYSIPIEYITITNTSEKNVVNTIFDRLNRYGEPLNPQELRNSNANYYDLIRYIKTMKKTFWINRLEEAVSINRMEDDEFISELIFTLLEDDYIDSSPAKIDNLYKTWSDNYENINKQQVQNKFIEVTSYIEDLDIDYEGFKIKGISHLYGLWGFSKYCVEQGIDIKISRPILIDFFEQLRSKGKEGKNFHVEAYRNSMSSATRTATQRKRRVDALIKFLEKNG</sequence>
<evidence type="ECO:0000313" key="2">
    <source>
        <dbReference type="EMBL" id="OAB43506.1"/>
    </source>
</evidence>
<comment type="caution">
    <text evidence="2">The sequence shown here is derived from an EMBL/GenBank/DDBJ whole genome shotgun (WGS) entry which is preliminary data.</text>
</comment>
<name>A0A162K5Z9_9BACL</name>
<evidence type="ECO:0000259" key="1">
    <source>
        <dbReference type="Pfam" id="PF03235"/>
    </source>
</evidence>